<organism evidence="1 2">
    <name type="scientific">Russula earlei</name>
    <dbReference type="NCBI Taxonomy" id="71964"/>
    <lineage>
        <taxon>Eukaryota</taxon>
        <taxon>Fungi</taxon>
        <taxon>Dikarya</taxon>
        <taxon>Basidiomycota</taxon>
        <taxon>Agaricomycotina</taxon>
        <taxon>Agaricomycetes</taxon>
        <taxon>Russulales</taxon>
        <taxon>Russulaceae</taxon>
        <taxon>Russula</taxon>
    </lineage>
</organism>
<evidence type="ECO:0000313" key="2">
    <source>
        <dbReference type="Proteomes" id="UP001207468"/>
    </source>
</evidence>
<comment type="caution">
    <text evidence="1">The sequence shown here is derived from an EMBL/GenBank/DDBJ whole genome shotgun (WGS) entry which is preliminary data.</text>
</comment>
<accession>A0ACC0TWW8</accession>
<sequence>MPDSSSASTKGPGHQREEERGMQARAISKGKVKKREEKRRTVVVIAISLWLPLGAVALCCLCEKGVRKVSAEKNLNETRTECHRRGGGHDRRVVIGSGVETNETQLRVVNVQRRWEWRRGRAEERAEDRREEDNAAAKTKTHDARETPIGQSVAQDSLHGHFGLEIPE</sequence>
<protein>
    <submittedName>
        <fullName evidence="1">Uncharacterized protein</fullName>
    </submittedName>
</protein>
<proteinExistence type="predicted"/>
<evidence type="ECO:0000313" key="1">
    <source>
        <dbReference type="EMBL" id="KAI9451280.1"/>
    </source>
</evidence>
<keyword evidence="2" id="KW-1185">Reference proteome</keyword>
<dbReference type="Proteomes" id="UP001207468">
    <property type="component" value="Unassembled WGS sequence"/>
</dbReference>
<dbReference type="EMBL" id="JAGFNK010000384">
    <property type="protein sequence ID" value="KAI9451280.1"/>
    <property type="molecule type" value="Genomic_DNA"/>
</dbReference>
<gene>
    <name evidence="1" type="ORF">F5148DRAFT_1152524</name>
</gene>
<name>A0ACC0TWW8_9AGAM</name>
<reference evidence="1" key="1">
    <citation type="submission" date="2021-03" db="EMBL/GenBank/DDBJ databases">
        <title>Evolutionary priming and transition to the ectomycorrhizal habit in an iconic lineage of mushroom-forming fungi: is preadaptation a requirement?</title>
        <authorList>
            <consortium name="DOE Joint Genome Institute"/>
            <person name="Looney B.P."/>
            <person name="Miyauchi S."/>
            <person name="Morin E."/>
            <person name="Drula E."/>
            <person name="Courty P.E."/>
            <person name="Chicoki N."/>
            <person name="Fauchery L."/>
            <person name="Kohler A."/>
            <person name="Kuo A."/>
            <person name="LaButti K."/>
            <person name="Pangilinan J."/>
            <person name="Lipzen A."/>
            <person name="Riley R."/>
            <person name="Andreopoulos W."/>
            <person name="He G."/>
            <person name="Johnson J."/>
            <person name="Barry K.W."/>
            <person name="Grigoriev I.V."/>
            <person name="Nagy L."/>
            <person name="Hibbett D."/>
            <person name="Henrissat B."/>
            <person name="Matheny P.B."/>
            <person name="Labbe J."/>
            <person name="Martin A.F."/>
        </authorList>
    </citation>
    <scope>NUCLEOTIDE SEQUENCE</scope>
    <source>
        <strain evidence="1">BPL698</strain>
    </source>
</reference>